<protein>
    <submittedName>
        <fullName evidence="1">Uncharacterized protein</fullName>
    </submittedName>
</protein>
<name>A0A0E9VIG9_ANGAN</name>
<evidence type="ECO:0000313" key="1">
    <source>
        <dbReference type="EMBL" id="JAH77781.1"/>
    </source>
</evidence>
<accession>A0A0E9VIG9</accession>
<dbReference type="EMBL" id="GBXM01030796">
    <property type="protein sequence ID" value="JAH77781.1"/>
    <property type="molecule type" value="Transcribed_RNA"/>
</dbReference>
<dbReference type="AlphaFoldDB" id="A0A0E9VIG9"/>
<sequence>MVWSPELSATVKSLSTFGSSVMSPLAHLRRKFY</sequence>
<reference evidence="1" key="2">
    <citation type="journal article" date="2015" name="Fish Shellfish Immunol.">
        <title>Early steps in the European eel (Anguilla anguilla)-Vibrio vulnificus interaction in the gills: Role of the RtxA13 toxin.</title>
        <authorList>
            <person name="Callol A."/>
            <person name="Pajuelo D."/>
            <person name="Ebbesson L."/>
            <person name="Teles M."/>
            <person name="MacKenzie S."/>
            <person name="Amaro C."/>
        </authorList>
    </citation>
    <scope>NUCLEOTIDE SEQUENCE</scope>
</reference>
<proteinExistence type="predicted"/>
<reference evidence="1" key="1">
    <citation type="submission" date="2014-11" db="EMBL/GenBank/DDBJ databases">
        <authorList>
            <person name="Amaro Gonzalez C."/>
        </authorList>
    </citation>
    <scope>NUCLEOTIDE SEQUENCE</scope>
</reference>
<organism evidence="1">
    <name type="scientific">Anguilla anguilla</name>
    <name type="common">European freshwater eel</name>
    <name type="synonym">Muraena anguilla</name>
    <dbReference type="NCBI Taxonomy" id="7936"/>
    <lineage>
        <taxon>Eukaryota</taxon>
        <taxon>Metazoa</taxon>
        <taxon>Chordata</taxon>
        <taxon>Craniata</taxon>
        <taxon>Vertebrata</taxon>
        <taxon>Euteleostomi</taxon>
        <taxon>Actinopterygii</taxon>
        <taxon>Neopterygii</taxon>
        <taxon>Teleostei</taxon>
        <taxon>Anguilliformes</taxon>
        <taxon>Anguillidae</taxon>
        <taxon>Anguilla</taxon>
    </lineage>
</organism>